<evidence type="ECO:0000313" key="2">
    <source>
        <dbReference type="Proteomes" id="UP000199427"/>
    </source>
</evidence>
<protein>
    <submittedName>
        <fullName evidence="1">Uncharacterized protein</fullName>
    </submittedName>
</protein>
<dbReference type="RefSeq" id="WP_091772746.1">
    <property type="nucleotide sequence ID" value="NZ_FOES01000005.1"/>
</dbReference>
<keyword evidence="2" id="KW-1185">Reference proteome</keyword>
<dbReference type="EMBL" id="FOES01000005">
    <property type="protein sequence ID" value="SEP98064.1"/>
    <property type="molecule type" value="Genomic_DNA"/>
</dbReference>
<evidence type="ECO:0000313" key="1">
    <source>
        <dbReference type="EMBL" id="SEP98064.1"/>
    </source>
</evidence>
<accession>A0A1H9CA84</accession>
<gene>
    <name evidence="1" type="ORF">SAMN05216362_1058</name>
</gene>
<name>A0A1H9CA84_9BACI</name>
<sequence>MFSKLKKVLISLVVAVIALYPLFTPVVYAVDSWSGNPWTGDPWEGAPWDGSNLEWQGDPWQGEGTQGDHWEGNPTQGIPPNQWQSLPWQLEGWGDEGFTGEYWTQEGFIGEGITGNPWSQNGFNGNGTLGSPWANSGFYGNGFAGSPFLNNGFNGNGTLGSYWMQPGFSGISGTSNESSLHDQFIDVINSDGYKRSELIIKGLVQGKANLIGNFLTSQNMQGMGYDSKFGFSSVSEFRNNILMNGLKLGLGDNILFDTYDTASNTKRLVKGTFDTVKTKQYLDAVKSAKDLTSTIDNAQDLANAVSVVNNGASPHTTAVGALSKFNIAASAVGTVLSGIDTYNKIDTFTDVLGSNASTPDKVAAGADIGAGVGNMMMNASIAVAAVNPVVGLGVGAAGAGVWLASRATKFVSKNWKGFNGDTLKSMKNSLVDSGKKTINKIKGWFS</sequence>
<dbReference type="STRING" id="571933.SAMN05216362_1058"/>
<dbReference type="Proteomes" id="UP000199427">
    <property type="component" value="Unassembled WGS sequence"/>
</dbReference>
<organism evidence="1 2">
    <name type="scientific">Piscibacillus halophilus</name>
    <dbReference type="NCBI Taxonomy" id="571933"/>
    <lineage>
        <taxon>Bacteria</taxon>
        <taxon>Bacillati</taxon>
        <taxon>Bacillota</taxon>
        <taxon>Bacilli</taxon>
        <taxon>Bacillales</taxon>
        <taxon>Bacillaceae</taxon>
        <taxon>Piscibacillus</taxon>
    </lineage>
</organism>
<proteinExistence type="predicted"/>
<dbReference type="AlphaFoldDB" id="A0A1H9CA84"/>
<reference evidence="1 2" key="1">
    <citation type="submission" date="2016-10" db="EMBL/GenBank/DDBJ databases">
        <authorList>
            <person name="de Groot N.N."/>
        </authorList>
    </citation>
    <scope>NUCLEOTIDE SEQUENCE [LARGE SCALE GENOMIC DNA]</scope>
    <source>
        <strain evidence="1 2">DSM 21633</strain>
    </source>
</reference>